<proteinExistence type="predicted"/>
<dbReference type="SUPFAM" id="SSF52540">
    <property type="entry name" value="P-loop containing nucleoside triphosphate hydrolases"/>
    <property type="match status" value="1"/>
</dbReference>
<comment type="caution">
    <text evidence="1">The sequence shown here is derived from an EMBL/GenBank/DDBJ whole genome shotgun (WGS) entry which is preliminary data.</text>
</comment>
<accession>A0A4Y4DLK6</accession>
<dbReference type="EMBL" id="BJNY01000009">
    <property type="protein sequence ID" value="GED06202.1"/>
    <property type="molecule type" value="Genomic_DNA"/>
</dbReference>
<keyword evidence="2" id="KW-1185">Reference proteome</keyword>
<dbReference type="Proteomes" id="UP000316612">
    <property type="component" value="Unassembled WGS sequence"/>
</dbReference>
<organism evidence="1 2">
    <name type="scientific">Glutamicibacter uratoxydans</name>
    <name type="common">Arthrobacter uratoxydans</name>
    <dbReference type="NCBI Taxonomy" id="43667"/>
    <lineage>
        <taxon>Bacteria</taxon>
        <taxon>Bacillati</taxon>
        <taxon>Actinomycetota</taxon>
        <taxon>Actinomycetes</taxon>
        <taxon>Micrococcales</taxon>
        <taxon>Micrococcaceae</taxon>
        <taxon>Glutamicibacter</taxon>
    </lineage>
</organism>
<name>A0A4Y4DLK6_GLUUR</name>
<evidence type="ECO:0000313" key="2">
    <source>
        <dbReference type="Proteomes" id="UP000316612"/>
    </source>
</evidence>
<sequence>MAVITNEFPRTQFDEEAFFQRLDAKAVSRLRTAYTTRFVDAALREAPQEFSIVKAPGMVPQAGDVVIARVVELGKHTKLQSVHSRRQRMFPGQKIMVAYGNRYAPDQFLAHVPQDLGPCQLAAGGGLASSVEEQHDSIDQATQIAPLGLLMRNNQVVNLGDYAPLSIEKLSAQATAAQGSVRPPVIAVLGTSMNSGKTTTLACLVNGLTNAGLDVAAGKATGTGAGNDPDLFEDAGAVSVRDFTDFGYPTTYRLEYETIRQMLVSMIQEQSATGAQVVVIEIADGLFQGETGRLLNDPIFNQYVDRVLFSAQDALGAVAGEQILLNAGLDLAAVSGILTASPLSLREARGQLRTQVISTYDLCEADTALSLLPQA</sequence>
<dbReference type="OrthoDB" id="145933at2"/>
<dbReference type="RefSeq" id="WP_141364035.1">
    <property type="nucleotide sequence ID" value="NZ_BAAAJL010000011.1"/>
</dbReference>
<gene>
    <name evidence="1" type="ORF">AUR04nite_17340</name>
</gene>
<dbReference type="InterPro" id="IPR027417">
    <property type="entry name" value="P-loop_NTPase"/>
</dbReference>
<dbReference type="Gene3D" id="3.40.50.300">
    <property type="entry name" value="P-loop containing nucleotide triphosphate hydrolases"/>
    <property type="match status" value="1"/>
</dbReference>
<protein>
    <submittedName>
        <fullName evidence="1">DUF1611 domain-containing protein</fullName>
    </submittedName>
</protein>
<reference evidence="1 2" key="1">
    <citation type="submission" date="2019-06" db="EMBL/GenBank/DDBJ databases">
        <title>Whole genome shotgun sequence of Glutamicibacter uratoxydans NBRC 15515.</title>
        <authorList>
            <person name="Hosoyama A."/>
            <person name="Uohara A."/>
            <person name="Ohji S."/>
            <person name="Ichikawa N."/>
        </authorList>
    </citation>
    <scope>NUCLEOTIDE SEQUENCE [LARGE SCALE GENOMIC DNA]</scope>
    <source>
        <strain evidence="1 2">NBRC 15515</strain>
    </source>
</reference>
<evidence type="ECO:0000313" key="1">
    <source>
        <dbReference type="EMBL" id="GED06202.1"/>
    </source>
</evidence>
<dbReference type="AlphaFoldDB" id="A0A4Y4DLK6"/>